<feature type="compositionally biased region" description="Polar residues" evidence="1">
    <location>
        <begin position="110"/>
        <end position="133"/>
    </location>
</feature>
<gene>
    <name evidence="2" type="ORF">DILT_LOCUS1247</name>
</gene>
<organism evidence="2 3">
    <name type="scientific">Dibothriocephalus latus</name>
    <name type="common">Fish tapeworm</name>
    <name type="synonym">Diphyllobothrium latum</name>
    <dbReference type="NCBI Taxonomy" id="60516"/>
    <lineage>
        <taxon>Eukaryota</taxon>
        <taxon>Metazoa</taxon>
        <taxon>Spiralia</taxon>
        <taxon>Lophotrochozoa</taxon>
        <taxon>Platyhelminthes</taxon>
        <taxon>Cestoda</taxon>
        <taxon>Eucestoda</taxon>
        <taxon>Diphyllobothriidea</taxon>
        <taxon>Diphyllobothriidae</taxon>
        <taxon>Dibothriocephalus</taxon>
    </lineage>
</organism>
<feature type="compositionally biased region" description="Basic and acidic residues" evidence="1">
    <location>
        <begin position="134"/>
        <end position="152"/>
    </location>
</feature>
<evidence type="ECO:0000256" key="1">
    <source>
        <dbReference type="SAM" id="MobiDB-lite"/>
    </source>
</evidence>
<sequence>MASTSTASDTSTDPSLPSTSTATTFTAKDLLPSSIGINLPASHHHPHHIYQRWGFEPSLQSCINFTNWPSRSLANPSRLHCPHRPRTFAHRPGLLGQMRIHESGIDRHVGTSNSSHTLTPTTNSRPPHSSPSHLQDKDASSSFRERPDKSPT</sequence>
<keyword evidence="3" id="KW-1185">Reference proteome</keyword>
<dbReference type="OrthoDB" id="6321571at2759"/>
<feature type="region of interest" description="Disordered" evidence="1">
    <location>
        <begin position="107"/>
        <end position="152"/>
    </location>
</feature>
<dbReference type="EMBL" id="UYRU01007835">
    <property type="protein sequence ID" value="VDK41474.1"/>
    <property type="molecule type" value="Genomic_DNA"/>
</dbReference>
<evidence type="ECO:0000313" key="3">
    <source>
        <dbReference type="Proteomes" id="UP000281553"/>
    </source>
</evidence>
<protein>
    <submittedName>
        <fullName evidence="2">Uncharacterized protein</fullName>
    </submittedName>
</protein>
<proteinExistence type="predicted"/>
<name>A0A3P6R9V8_DIBLA</name>
<dbReference type="Proteomes" id="UP000281553">
    <property type="component" value="Unassembled WGS sequence"/>
</dbReference>
<accession>A0A3P6R9V8</accession>
<feature type="region of interest" description="Disordered" evidence="1">
    <location>
        <begin position="1"/>
        <end position="21"/>
    </location>
</feature>
<reference evidence="2 3" key="1">
    <citation type="submission" date="2018-11" db="EMBL/GenBank/DDBJ databases">
        <authorList>
            <consortium name="Pathogen Informatics"/>
        </authorList>
    </citation>
    <scope>NUCLEOTIDE SEQUENCE [LARGE SCALE GENOMIC DNA]</scope>
</reference>
<evidence type="ECO:0000313" key="2">
    <source>
        <dbReference type="EMBL" id="VDK41474.1"/>
    </source>
</evidence>
<dbReference type="AlphaFoldDB" id="A0A3P6R9V8"/>